<sequence>MINLPISHVPIFAAVACRFDNPHSQQYAFVEVRHLHNFVSQTSSSEGIRDKETFIPSTAYGFLHAPSNLKLVFFTLSTHTDSRSDSFHLYV</sequence>
<dbReference type="AlphaFoldDB" id="A0A0V1L4J1"/>
<evidence type="ECO:0000313" key="1">
    <source>
        <dbReference type="EMBL" id="KRZ54311.1"/>
    </source>
</evidence>
<accession>A0A0V1L4J1</accession>
<dbReference type="Proteomes" id="UP000054721">
    <property type="component" value="Unassembled WGS sequence"/>
</dbReference>
<dbReference type="EMBL" id="JYDW01000141">
    <property type="protein sequence ID" value="KRZ54311.1"/>
    <property type="molecule type" value="Genomic_DNA"/>
</dbReference>
<organism evidence="1 2">
    <name type="scientific">Trichinella nativa</name>
    <dbReference type="NCBI Taxonomy" id="6335"/>
    <lineage>
        <taxon>Eukaryota</taxon>
        <taxon>Metazoa</taxon>
        <taxon>Ecdysozoa</taxon>
        <taxon>Nematoda</taxon>
        <taxon>Enoplea</taxon>
        <taxon>Dorylaimia</taxon>
        <taxon>Trichinellida</taxon>
        <taxon>Trichinellidae</taxon>
        <taxon>Trichinella</taxon>
    </lineage>
</organism>
<gene>
    <name evidence="1" type="ORF">T02_14522</name>
</gene>
<evidence type="ECO:0000313" key="2">
    <source>
        <dbReference type="Proteomes" id="UP000054721"/>
    </source>
</evidence>
<name>A0A0V1L4J1_9BILA</name>
<protein>
    <submittedName>
        <fullName evidence="1">Uncharacterized protein</fullName>
    </submittedName>
</protein>
<keyword evidence="2" id="KW-1185">Reference proteome</keyword>
<reference evidence="1 2" key="1">
    <citation type="submission" date="2015-05" db="EMBL/GenBank/DDBJ databases">
        <title>Evolution of Trichinella species and genotypes.</title>
        <authorList>
            <person name="Korhonen P.K."/>
            <person name="Edoardo P."/>
            <person name="Giuseppe L.R."/>
            <person name="Gasser R.B."/>
        </authorList>
    </citation>
    <scope>NUCLEOTIDE SEQUENCE [LARGE SCALE GENOMIC DNA]</scope>
    <source>
        <strain evidence="1">ISS10</strain>
    </source>
</reference>
<comment type="caution">
    <text evidence="1">The sequence shown here is derived from an EMBL/GenBank/DDBJ whole genome shotgun (WGS) entry which is preliminary data.</text>
</comment>
<proteinExistence type="predicted"/>